<gene>
    <name evidence="2" type="ORF">L3049_04350</name>
</gene>
<dbReference type="EMBL" id="JAKJSC010000001">
    <property type="protein sequence ID" value="MDE5417232.1"/>
    <property type="molecule type" value="Genomic_DNA"/>
</dbReference>
<evidence type="ECO:0000313" key="2">
    <source>
        <dbReference type="EMBL" id="MDE5417232.1"/>
    </source>
</evidence>
<protein>
    <submittedName>
        <fullName evidence="2">Aldo/keto reductase</fullName>
    </submittedName>
</protein>
<feature type="domain" description="NADP-dependent oxidoreductase" evidence="1">
    <location>
        <begin position="4"/>
        <end position="261"/>
    </location>
</feature>
<dbReference type="PRINTS" id="PR00069">
    <property type="entry name" value="ALDKETRDTASE"/>
</dbReference>
<comment type="caution">
    <text evidence="2">The sequence shown here is derived from an EMBL/GenBank/DDBJ whole genome shotgun (WGS) entry which is preliminary data.</text>
</comment>
<keyword evidence="3" id="KW-1185">Reference proteome</keyword>
<dbReference type="PANTHER" id="PTHR43312:SF1">
    <property type="entry name" value="NADP-DEPENDENT OXIDOREDUCTASE DOMAIN-CONTAINING PROTEIN"/>
    <property type="match status" value="1"/>
</dbReference>
<accession>A0ABT5VP67</accession>
<dbReference type="PANTHER" id="PTHR43312">
    <property type="entry name" value="D-THREO-ALDOSE 1-DEHYDROGENASE"/>
    <property type="match status" value="1"/>
</dbReference>
<dbReference type="Pfam" id="PF00248">
    <property type="entry name" value="Aldo_ket_red"/>
    <property type="match status" value="1"/>
</dbReference>
<name>A0ABT5VP67_9BACT</name>
<dbReference type="SUPFAM" id="SSF51430">
    <property type="entry name" value="NAD(P)-linked oxidoreductase"/>
    <property type="match status" value="1"/>
</dbReference>
<dbReference type="RefSeq" id="WP_275108569.1">
    <property type="nucleotide sequence ID" value="NZ_JAKJSC010000001.1"/>
</dbReference>
<dbReference type="InterPro" id="IPR036812">
    <property type="entry name" value="NAD(P)_OxRdtase_dom_sf"/>
</dbReference>
<dbReference type="Gene3D" id="3.20.20.100">
    <property type="entry name" value="NADP-dependent oxidoreductase domain"/>
    <property type="match status" value="1"/>
</dbReference>
<proteinExistence type="predicted"/>
<dbReference type="CDD" id="cd19097">
    <property type="entry name" value="AKR_unchar"/>
    <property type="match status" value="1"/>
</dbReference>
<dbReference type="InterPro" id="IPR053135">
    <property type="entry name" value="AKR2_Oxidoreductase"/>
</dbReference>
<reference evidence="2 3" key="1">
    <citation type="submission" date="2022-01" db="EMBL/GenBank/DDBJ databases">
        <title>Labilibaculum sp. nov, a marine bacterium isolated from Antarctica.</title>
        <authorList>
            <person name="Dai W."/>
        </authorList>
    </citation>
    <scope>NUCLEOTIDE SEQUENCE [LARGE SCALE GENOMIC DNA]</scope>
    <source>
        <strain evidence="2 3">DW002</strain>
    </source>
</reference>
<evidence type="ECO:0000313" key="3">
    <source>
        <dbReference type="Proteomes" id="UP001528920"/>
    </source>
</evidence>
<dbReference type="Proteomes" id="UP001528920">
    <property type="component" value="Unassembled WGS sequence"/>
</dbReference>
<dbReference type="InterPro" id="IPR023210">
    <property type="entry name" value="NADP_OxRdtase_dom"/>
</dbReference>
<dbReference type="InterPro" id="IPR020471">
    <property type="entry name" value="AKR"/>
</dbReference>
<organism evidence="2 3">
    <name type="scientific">Paralabilibaculum antarcticum</name>
    <dbReference type="NCBI Taxonomy" id="2912572"/>
    <lineage>
        <taxon>Bacteria</taxon>
        <taxon>Pseudomonadati</taxon>
        <taxon>Bacteroidota</taxon>
        <taxon>Bacteroidia</taxon>
        <taxon>Marinilabiliales</taxon>
        <taxon>Marinifilaceae</taxon>
        <taxon>Paralabilibaculum</taxon>
    </lineage>
</organism>
<evidence type="ECO:0000259" key="1">
    <source>
        <dbReference type="Pfam" id="PF00248"/>
    </source>
</evidence>
<sequence>MKSKLILGTVQFGLDYGINNDVGKPSFGKVCQILDFAFDNGVKVLDTAEAYGNSQDVIGSYHKISNQIFNIITKYSPNRTDLPEGIVERINLNLETLGVDTLYAYMFHSFADYRKYYKIFSEDLIELRELGIIKKIGVSLYTNDELEQVIKCEEIDLIQLPFNLLDNNYQRGEVLQKAKNRGVEIHTRSVFLQGLFFKELLEDKLSYFTLYLKQLRDMASSDFGISDLALNYVCKQANIDNVLIGVDNIEQLNSNFISLQKDVPVEIQKSIDLINVKDKSMLNPSNW</sequence>